<organism evidence="2 3">
    <name type="scientific">Dehalobacterium formicoaceticum</name>
    <dbReference type="NCBI Taxonomy" id="51515"/>
    <lineage>
        <taxon>Bacteria</taxon>
        <taxon>Bacillati</taxon>
        <taxon>Bacillota</taxon>
        <taxon>Clostridia</taxon>
        <taxon>Eubacteriales</taxon>
        <taxon>Peptococcaceae</taxon>
        <taxon>Dehalobacterium</taxon>
    </lineage>
</organism>
<dbReference type="InterPro" id="IPR019986">
    <property type="entry name" value="YloV-like"/>
</dbReference>
<dbReference type="InterPro" id="IPR050270">
    <property type="entry name" value="DegV_domain_contain"/>
</dbReference>
<dbReference type="InterPro" id="IPR048394">
    <property type="entry name" value="FakA-like_M"/>
</dbReference>
<gene>
    <name evidence="2" type="ORF">NVS47_12425</name>
</gene>
<evidence type="ECO:0000313" key="2">
    <source>
        <dbReference type="EMBL" id="MCR6546308.1"/>
    </source>
</evidence>
<protein>
    <submittedName>
        <fullName evidence="2">DAK2 domain-containing protein</fullName>
    </submittedName>
</protein>
<evidence type="ECO:0000313" key="3">
    <source>
        <dbReference type="Proteomes" id="UP001524944"/>
    </source>
</evidence>
<dbReference type="PANTHER" id="PTHR33434:SF4">
    <property type="entry name" value="PHOSPHATASE PROTEIN"/>
    <property type="match status" value="1"/>
</dbReference>
<feature type="domain" description="DhaL" evidence="1">
    <location>
        <begin position="9"/>
        <end position="199"/>
    </location>
</feature>
<accession>A0ABT1Y6X6</accession>
<dbReference type="EMBL" id="JANPWE010000006">
    <property type="protein sequence ID" value="MCR6546308.1"/>
    <property type="molecule type" value="Genomic_DNA"/>
</dbReference>
<sequence length="544" mass="59144">MNLTEITADSLIQFFIGGCGFLEINKDDINALNVFPVPDGDTGTNMSLTMNSATKDLNGLSTTNQVAQVVARGALMGARGNSGVILSQLFRGFAQGVGEKKILKGTDLAFALQKGVELAYKSVMKPVEGTILTVSKAVATGAVKQSQQSDDIIEILTYGVEQGHLALDNTPNQLPALKEAGVVDAGGKGFLLIIEGGLKALQGETWEVRQRMPEKEAQEKPSLDHKEIPFQYCTEFLLTGKNLSVEDIKHHFQNQGDSLLVVGSDDLIKVHIHTNHPGTILEYALQRGALHDIKIDNMQEQHRETIMEKSSMTEPAAETEETDIPESPCGVVAVTTGVGLAQIFKSLGVHTVINGGQTMNPSAEDLLTAIQGVNAREVVVLPNNSNIILAAQQAQSLSEKKVTVIPTKSIVQGLAAMLAFDPEQNAAHNQKSMSDAFSHVQSGAVTYAVRNSSFNGFDIKENDLLGLVDDDIQIIGQELDQVVLDLLQKMVQPDHELITLYYGEQVTEEQASQLQEKIAQRWPEKEIELHFGGQPLYYYFISVE</sequence>
<comment type="caution">
    <text evidence="2">The sequence shown here is derived from an EMBL/GenBank/DDBJ whole genome shotgun (WGS) entry which is preliminary data.</text>
</comment>
<proteinExistence type="predicted"/>
<dbReference type="SMART" id="SM01120">
    <property type="entry name" value="Dak2"/>
    <property type="match status" value="1"/>
</dbReference>
<dbReference type="Proteomes" id="UP001524944">
    <property type="component" value="Unassembled WGS sequence"/>
</dbReference>
<evidence type="ECO:0000259" key="1">
    <source>
        <dbReference type="PROSITE" id="PS51480"/>
    </source>
</evidence>
<dbReference type="Pfam" id="PF21645">
    <property type="entry name" value="FakA-like_M"/>
    <property type="match status" value="1"/>
</dbReference>
<dbReference type="SMART" id="SM01121">
    <property type="entry name" value="Dak1_2"/>
    <property type="match status" value="1"/>
</dbReference>
<dbReference type="Pfam" id="PF02734">
    <property type="entry name" value="Dak2"/>
    <property type="match status" value="1"/>
</dbReference>
<dbReference type="NCBIfam" id="TIGR03599">
    <property type="entry name" value="YloV"/>
    <property type="match status" value="1"/>
</dbReference>
<dbReference type="Gene3D" id="1.25.40.340">
    <property type="match status" value="1"/>
</dbReference>
<dbReference type="SUPFAM" id="SSF101473">
    <property type="entry name" value="DhaL-like"/>
    <property type="match status" value="1"/>
</dbReference>
<reference evidence="2 3" key="1">
    <citation type="submission" date="2022-08" db="EMBL/GenBank/DDBJ databases">
        <title>Proteogenomics of the novel Dehalobacterium formicoaceticum strain EZ94 highlights a key role of methyltransferases during anaerobic dichloromethane degradation.</title>
        <authorList>
            <person name="Wasmund K."/>
        </authorList>
    </citation>
    <scope>NUCLEOTIDE SEQUENCE [LARGE SCALE GENOMIC DNA]</scope>
    <source>
        <strain evidence="2 3">EZ94</strain>
    </source>
</reference>
<dbReference type="InterPro" id="IPR004007">
    <property type="entry name" value="DhaL_dom"/>
</dbReference>
<keyword evidence="3" id="KW-1185">Reference proteome</keyword>
<dbReference type="PROSITE" id="PS51480">
    <property type="entry name" value="DHAL"/>
    <property type="match status" value="1"/>
</dbReference>
<name>A0ABT1Y6X6_9FIRM</name>
<dbReference type="PANTHER" id="PTHR33434">
    <property type="entry name" value="DEGV DOMAIN-CONTAINING PROTEIN DR_1986-RELATED"/>
    <property type="match status" value="1"/>
</dbReference>
<dbReference type="Pfam" id="PF13684">
    <property type="entry name" value="FakA-like_C"/>
    <property type="match status" value="1"/>
</dbReference>
<dbReference type="RefSeq" id="WP_089611788.1">
    <property type="nucleotide sequence ID" value="NZ_CP022121.1"/>
</dbReference>
<dbReference type="InterPro" id="IPR033470">
    <property type="entry name" value="FakA-like_C"/>
</dbReference>
<dbReference type="InterPro" id="IPR036117">
    <property type="entry name" value="DhaL_dom_sf"/>
</dbReference>